<organism evidence="1 2">
    <name type="scientific">Extremus antarcticus</name>
    <dbReference type="NCBI Taxonomy" id="702011"/>
    <lineage>
        <taxon>Eukaryota</taxon>
        <taxon>Fungi</taxon>
        <taxon>Dikarya</taxon>
        <taxon>Ascomycota</taxon>
        <taxon>Pezizomycotina</taxon>
        <taxon>Dothideomycetes</taxon>
        <taxon>Dothideomycetidae</taxon>
        <taxon>Mycosphaerellales</taxon>
        <taxon>Extremaceae</taxon>
        <taxon>Extremus</taxon>
    </lineage>
</organism>
<protein>
    <submittedName>
        <fullName evidence="1">Uncharacterized protein</fullName>
    </submittedName>
</protein>
<reference evidence="1" key="1">
    <citation type="submission" date="2023-04" db="EMBL/GenBank/DDBJ databases">
        <title>Black Yeasts Isolated from many extreme environments.</title>
        <authorList>
            <person name="Coleine C."/>
            <person name="Stajich J.E."/>
            <person name="Selbmann L."/>
        </authorList>
    </citation>
    <scope>NUCLEOTIDE SEQUENCE</scope>
    <source>
        <strain evidence="1">CCFEE 5312</strain>
    </source>
</reference>
<sequence length="285" mass="32775">MAGKRYTATRRARRLPARVSPFRFVELPPELRDWVYEHCAAHIDFVEVLPRGKGWKVTSLHPLHKVSHQVDVEFTKRLASVSLYNTDIAIIARTIDLNFDPIRFFLNRMDDTKFAQTQFGNGPGAKMLLLDITISEEWLDTADTRSVGRWNKFLHQMVNKGAPIRPADIIYTVNTIEHPSRAEELLDVSRPSEVAMDWFEPARRALHRYFAYGTSSEHDAAVVRQQLEQDVLRKREEYREENKAAYAKGYKHAKAGQLAHELAGIGVVPDVRDSKLARWVRSQAK</sequence>
<gene>
    <name evidence="1" type="ORF">LTR09_004934</name>
</gene>
<keyword evidence="2" id="KW-1185">Reference proteome</keyword>
<proteinExistence type="predicted"/>
<evidence type="ECO:0000313" key="2">
    <source>
        <dbReference type="Proteomes" id="UP001271007"/>
    </source>
</evidence>
<dbReference type="Proteomes" id="UP001271007">
    <property type="component" value="Unassembled WGS sequence"/>
</dbReference>
<accession>A0AAJ0DHQ6</accession>
<name>A0AAJ0DHQ6_9PEZI</name>
<dbReference type="EMBL" id="JAWDJX010000013">
    <property type="protein sequence ID" value="KAK3054156.1"/>
    <property type="molecule type" value="Genomic_DNA"/>
</dbReference>
<evidence type="ECO:0000313" key="1">
    <source>
        <dbReference type="EMBL" id="KAK3054156.1"/>
    </source>
</evidence>
<comment type="caution">
    <text evidence="1">The sequence shown here is derived from an EMBL/GenBank/DDBJ whole genome shotgun (WGS) entry which is preliminary data.</text>
</comment>
<dbReference type="AlphaFoldDB" id="A0AAJ0DHQ6"/>